<dbReference type="GO" id="GO:0022857">
    <property type="term" value="F:transmembrane transporter activity"/>
    <property type="evidence" value="ECO:0007669"/>
    <property type="project" value="TreeGrafter"/>
</dbReference>
<dbReference type="Pfam" id="PF04290">
    <property type="entry name" value="DctQ"/>
    <property type="match status" value="1"/>
</dbReference>
<keyword evidence="7 9" id="KW-0472">Membrane</keyword>
<evidence type="ECO:0000256" key="3">
    <source>
        <dbReference type="ARBA" id="ARBA00022475"/>
    </source>
</evidence>
<keyword evidence="12" id="KW-1185">Reference proteome</keyword>
<gene>
    <name evidence="11" type="ORF">M9R61_01320</name>
</gene>
<keyword evidence="4" id="KW-0997">Cell inner membrane</keyword>
<evidence type="ECO:0000256" key="4">
    <source>
        <dbReference type="ARBA" id="ARBA00022519"/>
    </source>
</evidence>
<evidence type="ECO:0000256" key="1">
    <source>
        <dbReference type="ARBA" id="ARBA00004429"/>
    </source>
</evidence>
<sequence length="177" mass="19824">MNTVKKVLDKILAVVCIALFSFLVLLVTWQVVTRFVFNSPSVFSEELAKYCFVWLSLFGSAFVFGENGHMAIDFVREKFPDKMRMGVEVFIELVVIAFAVLVLIMGGYNATSIAWNQMNATLHIPVGYLYAAIPLSGIFIVYYCINSIYLIVTKKKPLEEIDLSTTPKAKSDLQGGM</sequence>
<keyword evidence="2" id="KW-0813">Transport</keyword>
<reference evidence="11" key="1">
    <citation type="submission" date="2022-05" db="EMBL/GenBank/DDBJ databases">
        <authorList>
            <person name="Colautti A."/>
            <person name="Iacumin L."/>
        </authorList>
    </citation>
    <scope>NUCLEOTIDE SEQUENCE</scope>
    <source>
        <strain evidence="11">DSM 30747</strain>
    </source>
</reference>
<feature type="transmembrane region" description="Helical" evidence="9">
    <location>
        <begin position="86"/>
        <end position="108"/>
    </location>
</feature>
<evidence type="ECO:0000313" key="12">
    <source>
        <dbReference type="Proteomes" id="UP001152172"/>
    </source>
</evidence>
<accession>A0A9X3L5V6</accession>
<evidence type="ECO:0000256" key="7">
    <source>
        <dbReference type="ARBA" id="ARBA00023136"/>
    </source>
</evidence>
<proteinExistence type="inferred from homology"/>
<feature type="domain" description="Tripartite ATP-independent periplasmic transporters DctQ component" evidence="10">
    <location>
        <begin position="23"/>
        <end position="151"/>
    </location>
</feature>
<feature type="transmembrane region" description="Helical" evidence="9">
    <location>
        <begin position="47"/>
        <end position="65"/>
    </location>
</feature>
<protein>
    <submittedName>
        <fullName evidence="11">TRAP transporter small permease</fullName>
    </submittedName>
</protein>
<evidence type="ECO:0000256" key="5">
    <source>
        <dbReference type="ARBA" id="ARBA00022692"/>
    </source>
</evidence>
<dbReference type="PANTHER" id="PTHR35011:SF2">
    <property type="entry name" value="2,3-DIKETO-L-GULONATE TRAP TRANSPORTER SMALL PERMEASE PROTEIN YIAM"/>
    <property type="match status" value="1"/>
</dbReference>
<dbReference type="PANTHER" id="PTHR35011">
    <property type="entry name" value="2,3-DIKETO-L-GULONATE TRAP TRANSPORTER SMALL PERMEASE PROTEIN YIAM"/>
    <property type="match status" value="1"/>
</dbReference>
<dbReference type="InterPro" id="IPR055348">
    <property type="entry name" value="DctQ"/>
</dbReference>
<organism evidence="11 12">
    <name type="scientific">Psychrobacillus psychrodurans</name>
    <dbReference type="NCBI Taxonomy" id="126157"/>
    <lineage>
        <taxon>Bacteria</taxon>
        <taxon>Bacillati</taxon>
        <taxon>Bacillota</taxon>
        <taxon>Bacilli</taxon>
        <taxon>Bacillales</taxon>
        <taxon>Bacillaceae</taxon>
        <taxon>Psychrobacillus</taxon>
    </lineage>
</organism>
<dbReference type="GO" id="GO:0005886">
    <property type="term" value="C:plasma membrane"/>
    <property type="evidence" value="ECO:0007669"/>
    <property type="project" value="UniProtKB-SubCell"/>
</dbReference>
<dbReference type="AlphaFoldDB" id="A0A9X3L5V6"/>
<dbReference type="Proteomes" id="UP001152172">
    <property type="component" value="Unassembled WGS sequence"/>
</dbReference>
<evidence type="ECO:0000259" key="10">
    <source>
        <dbReference type="Pfam" id="PF04290"/>
    </source>
</evidence>
<keyword evidence="5 9" id="KW-0812">Transmembrane</keyword>
<feature type="transmembrane region" description="Helical" evidence="9">
    <location>
        <begin position="128"/>
        <end position="152"/>
    </location>
</feature>
<keyword evidence="6 9" id="KW-1133">Transmembrane helix</keyword>
<dbReference type="RefSeq" id="WP_269920656.1">
    <property type="nucleotide sequence ID" value="NZ_JAMKBI010000001.1"/>
</dbReference>
<evidence type="ECO:0000256" key="6">
    <source>
        <dbReference type="ARBA" id="ARBA00022989"/>
    </source>
</evidence>
<dbReference type="GO" id="GO:0015740">
    <property type="term" value="P:C4-dicarboxylate transport"/>
    <property type="evidence" value="ECO:0007669"/>
    <property type="project" value="TreeGrafter"/>
</dbReference>
<evidence type="ECO:0000256" key="8">
    <source>
        <dbReference type="ARBA" id="ARBA00038436"/>
    </source>
</evidence>
<name>A0A9X3L5V6_9BACI</name>
<keyword evidence="3" id="KW-1003">Cell membrane</keyword>
<evidence type="ECO:0000256" key="2">
    <source>
        <dbReference type="ARBA" id="ARBA00022448"/>
    </source>
</evidence>
<dbReference type="EMBL" id="JAMKBI010000001">
    <property type="protein sequence ID" value="MCZ8531983.1"/>
    <property type="molecule type" value="Genomic_DNA"/>
</dbReference>
<comment type="subcellular location">
    <subcellularLocation>
        <location evidence="1">Cell inner membrane</location>
        <topology evidence="1">Multi-pass membrane protein</topology>
    </subcellularLocation>
</comment>
<comment type="caution">
    <text evidence="11">The sequence shown here is derived from an EMBL/GenBank/DDBJ whole genome shotgun (WGS) entry which is preliminary data.</text>
</comment>
<comment type="similarity">
    <text evidence="8">Belongs to the TRAP transporter small permease family.</text>
</comment>
<evidence type="ECO:0000313" key="11">
    <source>
        <dbReference type="EMBL" id="MCZ8531983.1"/>
    </source>
</evidence>
<dbReference type="InterPro" id="IPR007387">
    <property type="entry name" value="TRAP_DctQ"/>
</dbReference>
<evidence type="ECO:0000256" key="9">
    <source>
        <dbReference type="SAM" id="Phobius"/>
    </source>
</evidence>
<feature type="transmembrane region" description="Helical" evidence="9">
    <location>
        <begin position="12"/>
        <end position="32"/>
    </location>
</feature>